<protein>
    <submittedName>
        <fullName evidence="2">Uncharacterized protein</fullName>
    </submittedName>
</protein>
<dbReference type="EMBL" id="JACGWO010000002">
    <property type="protein sequence ID" value="KAK4435815.1"/>
    <property type="molecule type" value="Genomic_DNA"/>
</dbReference>
<evidence type="ECO:0000313" key="3">
    <source>
        <dbReference type="Proteomes" id="UP001293254"/>
    </source>
</evidence>
<gene>
    <name evidence="2" type="ORF">Salat_0745000</name>
</gene>
<keyword evidence="3" id="KW-1185">Reference proteome</keyword>
<dbReference type="Proteomes" id="UP001293254">
    <property type="component" value="Unassembled WGS sequence"/>
</dbReference>
<evidence type="ECO:0000313" key="2">
    <source>
        <dbReference type="EMBL" id="KAK4435815.1"/>
    </source>
</evidence>
<dbReference type="AlphaFoldDB" id="A0AAE2CVA7"/>
<feature type="compositionally biased region" description="Basic residues" evidence="1">
    <location>
        <begin position="53"/>
        <end position="63"/>
    </location>
</feature>
<feature type="region of interest" description="Disordered" evidence="1">
    <location>
        <begin position="53"/>
        <end position="94"/>
    </location>
</feature>
<accession>A0AAE2CVA7</accession>
<proteinExistence type="predicted"/>
<name>A0AAE2CVA7_9LAMI</name>
<organism evidence="2 3">
    <name type="scientific">Sesamum alatum</name>
    <dbReference type="NCBI Taxonomy" id="300844"/>
    <lineage>
        <taxon>Eukaryota</taxon>
        <taxon>Viridiplantae</taxon>
        <taxon>Streptophyta</taxon>
        <taxon>Embryophyta</taxon>
        <taxon>Tracheophyta</taxon>
        <taxon>Spermatophyta</taxon>
        <taxon>Magnoliopsida</taxon>
        <taxon>eudicotyledons</taxon>
        <taxon>Gunneridae</taxon>
        <taxon>Pentapetalae</taxon>
        <taxon>asterids</taxon>
        <taxon>lamiids</taxon>
        <taxon>Lamiales</taxon>
        <taxon>Pedaliaceae</taxon>
        <taxon>Sesamum</taxon>
    </lineage>
</organism>
<comment type="caution">
    <text evidence="2">The sequence shown here is derived from an EMBL/GenBank/DDBJ whole genome shotgun (WGS) entry which is preliminary data.</text>
</comment>
<reference evidence="2" key="2">
    <citation type="journal article" date="2024" name="Plant">
        <title>Genomic evolution and insights into agronomic trait innovations of Sesamum species.</title>
        <authorList>
            <person name="Miao H."/>
            <person name="Wang L."/>
            <person name="Qu L."/>
            <person name="Liu H."/>
            <person name="Sun Y."/>
            <person name="Le M."/>
            <person name="Wang Q."/>
            <person name="Wei S."/>
            <person name="Zheng Y."/>
            <person name="Lin W."/>
            <person name="Duan Y."/>
            <person name="Cao H."/>
            <person name="Xiong S."/>
            <person name="Wang X."/>
            <person name="Wei L."/>
            <person name="Li C."/>
            <person name="Ma Q."/>
            <person name="Ju M."/>
            <person name="Zhao R."/>
            <person name="Li G."/>
            <person name="Mu C."/>
            <person name="Tian Q."/>
            <person name="Mei H."/>
            <person name="Zhang T."/>
            <person name="Gao T."/>
            <person name="Zhang H."/>
        </authorList>
    </citation>
    <scope>NUCLEOTIDE SEQUENCE</scope>
    <source>
        <strain evidence="2">3651</strain>
    </source>
</reference>
<feature type="compositionally biased region" description="Basic and acidic residues" evidence="1">
    <location>
        <begin position="64"/>
        <end position="85"/>
    </location>
</feature>
<evidence type="ECO:0000256" key="1">
    <source>
        <dbReference type="SAM" id="MobiDB-lite"/>
    </source>
</evidence>
<reference evidence="2" key="1">
    <citation type="submission" date="2020-06" db="EMBL/GenBank/DDBJ databases">
        <authorList>
            <person name="Li T."/>
            <person name="Hu X."/>
            <person name="Zhang T."/>
            <person name="Song X."/>
            <person name="Zhang H."/>
            <person name="Dai N."/>
            <person name="Sheng W."/>
            <person name="Hou X."/>
            <person name="Wei L."/>
        </authorList>
    </citation>
    <scope>NUCLEOTIDE SEQUENCE</scope>
    <source>
        <strain evidence="2">3651</strain>
        <tissue evidence="2">Leaf</tissue>
    </source>
</reference>
<sequence>MGMPRAGETSLLEAMPWAVGCCLRRGPLISPRSWSEGERPIIGSPSVRVRSTRLKARVRTKRQKAQDRGCTRKKGDREGAEEARARASPTTGMKWRSRNVIGELEWRWPF</sequence>